<dbReference type="SMART" id="SM00642">
    <property type="entry name" value="Aamy"/>
    <property type="match status" value="1"/>
</dbReference>
<dbReference type="SUPFAM" id="SSF51445">
    <property type="entry name" value="(Trans)glycosidases"/>
    <property type="match status" value="1"/>
</dbReference>
<dbReference type="PANTHER" id="PTHR43002">
    <property type="entry name" value="GLYCOGEN DEBRANCHING ENZYME"/>
    <property type="match status" value="1"/>
</dbReference>
<keyword evidence="2" id="KW-0732">Signal</keyword>
<dbReference type="GO" id="GO:0005975">
    <property type="term" value="P:carbohydrate metabolic process"/>
    <property type="evidence" value="ECO:0007669"/>
    <property type="project" value="InterPro"/>
</dbReference>
<dbReference type="Proteomes" id="UP000217792">
    <property type="component" value="Chromosome"/>
</dbReference>
<dbReference type="Pfam" id="PF00128">
    <property type="entry name" value="Alpha-amylase"/>
    <property type="match status" value="1"/>
</dbReference>
<evidence type="ECO:0000313" key="11">
    <source>
        <dbReference type="EMBL" id="BAW17026.1"/>
    </source>
</evidence>
<accession>A0AAD1FJW3</accession>
<dbReference type="CDD" id="cd10315">
    <property type="entry name" value="CBM41_pullulanase"/>
    <property type="match status" value="1"/>
</dbReference>
<dbReference type="CDD" id="cd02860">
    <property type="entry name" value="E_set_Pullulanase"/>
    <property type="match status" value="1"/>
</dbReference>
<dbReference type="Gene3D" id="2.60.40.10">
    <property type="entry name" value="Immunoglobulins"/>
    <property type="match status" value="1"/>
</dbReference>
<dbReference type="InterPro" id="IPR013784">
    <property type="entry name" value="Carb-bd-like_fold"/>
</dbReference>
<dbReference type="InterPro" id="IPR011840">
    <property type="entry name" value="PulA_typeI"/>
</dbReference>
<comment type="catalytic activity">
    <reaction evidence="6">
        <text>Hydrolysis of (1-&gt;6)-alpha-D-glucosidic linkages in pullulan, amylopectin and glycogen, and in the alpha- and beta-limit dextrins of amylopectin and glycogen.</text>
        <dbReference type="EC" id="3.2.1.41"/>
    </reaction>
</comment>
<reference evidence="11 12" key="1">
    <citation type="journal article" date="2017" name="Infect. Immun.">
        <title>Characterization of the Pathogenicity of Streptococcus intermedius TYG1620 Isolated from a Human Brain Abscess Based on the Complete Genome Sequence with Transcriptome Analysis and Transposon Mutagenesis in a Murine Subcutaneous Abscess Model.</title>
        <authorList>
            <person name="Hasegawa N."/>
            <person name="Sekizuka T."/>
            <person name="Sugi Y."/>
            <person name="Kawakami N."/>
            <person name="Ogasawara Y."/>
            <person name="Kato K."/>
            <person name="Yamashita A."/>
            <person name="Takeuchi F."/>
            <person name="Kuroda M."/>
        </authorList>
    </citation>
    <scope>NUCLEOTIDE SEQUENCE [LARGE SCALE GENOMIC DNA]</scope>
    <source>
        <strain evidence="11 12">TYG1620</strain>
    </source>
</reference>
<feature type="domain" description="Glycosyl hydrolase family 13 catalytic" evidence="10">
    <location>
        <begin position="293"/>
        <end position="661"/>
    </location>
</feature>
<protein>
    <recommendedName>
        <fullName evidence="7">pullulanase</fullName>
        <ecNumber evidence="7">3.2.1.41</ecNumber>
    </recommendedName>
    <alternativeName>
        <fullName evidence="8">Alpha-dextrin endo-1,6-alpha-glucosidase</fullName>
    </alternativeName>
    <alternativeName>
        <fullName evidence="9">Pullulan 6-glucanohydrolase</fullName>
    </alternativeName>
</protein>
<evidence type="ECO:0000256" key="5">
    <source>
        <dbReference type="ARBA" id="ARBA00023295"/>
    </source>
</evidence>
<name>A0AAD1FJW3_STRIT</name>
<organism evidence="11 12">
    <name type="scientific">Streptococcus intermedius</name>
    <dbReference type="NCBI Taxonomy" id="1338"/>
    <lineage>
        <taxon>Bacteria</taxon>
        <taxon>Bacillati</taxon>
        <taxon>Bacillota</taxon>
        <taxon>Bacilli</taxon>
        <taxon>Lactobacillales</taxon>
        <taxon>Streptococcaceae</taxon>
        <taxon>Streptococcus</taxon>
        <taxon>Streptococcus anginosus group</taxon>
    </lineage>
</organism>
<dbReference type="Gene3D" id="2.60.40.1110">
    <property type="match status" value="1"/>
</dbReference>
<dbReference type="AlphaFoldDB" id="A0AAD1FJW3"/>
<evidence type="ECO:0000256" key="7">
    <source>
        <dbReference type="ARBA" id="ARBA00024062"/>
    </source>
</evidence>
<keyword evidence="3" id="KW-0378">Hydrolase</keyword>
<evidence type="ECO:0000256" key="4">
    <source>
        <dbReference type="ARBA" id="ARBA00022837"/>
    </source>
</evidence>
<evidence type="ECO:0000259" key="10">
    <source>
        <dbReference type="SMART" id="SM00642"/>
    </source>
</evidence>
<dbReference type="InterPro" id="IPR004193">
    <property type="entry name" value="Glyco_hydro_13_N"/>
</dbReference>
<evidence type="ECO:0000256" key="2">
    <source>
        <dbReference type="ARBA" id="ARBA00022729"/>
    </source>
</evidence>
<dbReference type="CDD" id="cd11341">
    <property type="entry name" value="AmyAc_Pullulanase_LD-like"/>
    <property type="match status" value="1"/>
</dbReference>
<keyword evidence="4" id="KW-0106">Calcium</keyword>
<dbReference type="SUPFAM" id="SSF49452">
    <property type="entry name" value="Starch-binding domain-like"/>
    <property type="match status" value="1"/>
</dbReference>
<dbReference type="InterPro" id="IPR006047">
    <property type="entry name" value="GH13_cat_dom"/>
</dbReference>
<dbReference type="EMBL" id="AP014880">
    <property type="protein sequence ID" value="BAW17026.1"/>
    <property type="molecule type" value="Genomic_DNA"/>
</dbReference>
<dbReference type="NCBIfam" id="TIGR02104">
    <property type="entry name" value="pulA_typeI"/>
    <property type="match status" value="1"/>
</dbReference>
<dbReference type="InterPro" id="IPR013783">
    <property type="entry name" value="Ig-like_fold"/>
</dbReference>
<comment type="similarity">
    <text evidence="1">Belongs to the glycosyl hydrolase 13 family.</text>
</comment>
<dbReference type="GO" id="GO:0051060">
    <property type="term" value="F:pullulanase activity"/>
    <property type="evidence" value="ECO:0007669"/>
    <property type="project" value="UniProtKB-EC"/>
</dbReference>
<dbReference type="Pfam" id="PF03714">
    <property type="entry name" value="PUD"/>
    <property type="match status" value="1"/>
</dbReference>
<dbReference type="InterPro" id="IPR014756">
    <property type="entry name" value="Ig_E-set"/>
</dbReference>
<evidence type="ECO:0000256" key="3">
    <source>
        <dbReference type="ARBA" id="ARBA00022801"/>
    </source>
</evidence>
<dbReference type="GO" id="GO:0030246">
    <property type="term" value="F:carbohydrate binding"/>
    <property type="evidence" value="ECO:0007669"/>
    <property type="project" value="InterPro"/>
</dbReference>
<evidence type="ECO:0000256" key="6">
    <source>
        <dbReference type="ARBA" id="ARBA00023965"/>
    </source>
</evidence>
<sequence length="767" mass="88300">MMLDYRVLIHYHNQLGNYTAYNMWKWQMNKWGEEASFFQRDDFGIQGNLSYKSHHALDYAHVIVKTIDWSHQSVDYSIQLLPPHLVTEIWIIKGDKQVYYSRQAAIASPYYAKRDFHAFDMALDSKHFDQHWGYQGWLGCRFDGQTVEFKLWAPTAKKVQLVVYKNSSNNSEIWKIYELQRGKRFSKDHSENTIGIWSRVILDDLSGRAYQYQLEFESHKTLTHDPYAEATTEDGFRSVVLSPTERNPKHFQVKQGQQAIWRLENPCQAVIYEMHVRDLTKSSSSGVSKKYRGTFLGACQRGTKNRMGQATGFDYIQSLGVNVVQLQPISDRHKDYDQDGNVAYNWGYDPQNYNAPETSFSTDPTNPSQGMRDLKTMIQAYHDAGVSVVIDVVYNHSYSTYDSPFQATVPDYYYRMNPDGSFQNGTGVGNETASEHEMFRKYMIDSILYWVNEYNIDGFRFDLMGIHDIETMRQIREALDEIDPQILTYGEGWDMGTGLLPLDKAKKDNAFELPNIGFFNDTERDAIKGAEVYGGLKAGFVSGEATESIVAKAILGSNELGVYLEPKQVVNYVEAHDNYNLHDLLVELHPDDDDLTRTKRIELATAMNLLLQGMSFMELGQEFSRSKLVATGENGQIIQEDYERAMNSYNAPDTVNQVNWDLIADHQESIDYIKKIIHLKTMTKEFSYQHYEDIYQHVFVHSAHSGSGIVIFEVKDEKYYLVIFNASGQKYNIEDIGNLKFVAGNSRQVSDSFVEDLTATVFEVLEW</sequence>
<keyword evidence="5" id="KW-0326">Glycosidase</keyword>
<dbReference type="SUPFAM" id="SSF81296">
    <property type="entry name" value="E set domains"/>
    <property type="match status" value="1"/>
</dbReference>
<evidence type="ECO:0000313" key="12">
    <source>
        <dbReference type="Proteomes" id="UP000217792"/>
    </source>
</evidence>
<dbReference type="Gene3D" id="3.20.20.80">
    <property type="entry name" value="Glycosidases"/>
    <property type="match status" value="1"/>
</dbReference>
<dbReference type="InterPro" id="IPR005323">
    <property type="entry name" value="CBM41_pullulanase"/>
</dbReference>
<dbReference type="Pfam" id="PF02922">
    <property type="entry name" value="CBM_48"/>
    <property type="match status" value="1"/>
</dbReference>
<evidence type="ECO:0000256" key="1">
    <source>
        <dbReference type="ARBA" id="ARBA00008061"/>
    </source>
</evidence>
<dbReference type="EC" id="3.2.1.41" evidence="7"/>
<dbReference type="InterPro" id="IPR017853">
    <property type="entry name" value="GH"/>
</dbReference>
<evidence type="ECO:0000256" key="8">
    <source>
        <dbReference type="ARBA" id="ARBA00029618"/>
    </source>
</evidence>
<gene>
    <name evidence="11" type="ORF">SITYG_10470</name>
</gene>
<evidence type="ECO:0000256" key="9">
    <source>
        <dbReference type="ARBA" id="ARBA00031076"/>
    </source>
</evidence>
<proteinExistence type="inferred from homology"/>